<dbReference type="EMBL" id="CP049056">
    <property type="protein sequence ID" value="QIE54324.1"/>
    <property type="molecule type" value="Genomic_DNA"/>
</dbReference>
<organism evidence="8 9">
    <name type="scientific">Pikeienuella piscinae</name>
    <dbReference type="NCBI Taxonomy" id="2748098"/>
    <lineage>
        <taxon>Bacteria</taxon>
        <taxon>Pseudomonadati</taxon>
        <taxon>Pseudomonadota</taxon>
        <taxon>Alphaproteobacteria</taxon>
        <taxon>Rhodobacterales</taxon>
        <taxon>Paracoccaceae</taxon>
        <taxon>Pikeienuella</taxon>
    </lineage>
</organism>
<dbReference type="Gene3D" id="3.90.1150.10">
    <property type="entry name" value="Aspartate Aminotransferase, domain 1"/>
    <property type="match status" value="1"/>
</dbReference>
<keyword evidence="8" id="KW-0808">Transferase</keyword>
<sequence length="464" mass="51306">MDFDEYGPWAKRVVDWTLDYHRTIRERKVRAPLTPGAVAGQLPESPPELAEPMETIFADFERIVPDGMTHWQHPRFMAYFPSNAAPASMLAEQLVNGIAANCLLWQTSPAGTEIETRMIDWLRQALGLPAGWRGLIQDAASTATLCAALTMRERSMGWRGIRSGVSGETAPRIYASAQTHSSVDKACWVAGIGQDNLVKIGTDENFAMRPDALREAIEADRAAGLAPAGVMICVGGTSIGAIDPVSAVMDVAEEEGLYTHVDAAWAGSAMICPEFRSLWDGVERADSVVFNPHKWLGAHFDCSVQFLKDPTDQIRTLGLRPSFLETGGVDDAVNYSEWTLPLGRRFRALKLWFLIRAYGLEGLRARIRDHVAWTEEAEARIAGMNGLKIVTRRRLALFTFAHVDGDARTRALLETVNDDGRTYLTQTSHEGRYLIRLTMGQFDMKRADMVEALDAIEEINAALG</sequence>
<keyword evidence="3" id="KW-0210">Decarboxylase</keyword>
<dbReference type="InterPro" id="IPR015424">
    <property type="entry name" value="PyrdxlP-dep_Trfase"/>
</dbReference>
<name>A0A7L5BWS0_9RHOB</name>
<dbReference type="Proteomes" id="UP000503336">
    <property type="component" value="Chromosome"/>
</dbReference>
<comment type="similarity">
    <text evidence="2 7">Belongs to the group II decarboxylase family.</text>
</comment>
<dbReference type="AlphaFoldDB" id="A0A7L5BWS0"/>
<dbReference type="GO" id="GO:0016831">
    <property type="term" value="F:carboxy-lyase activity"/>
    <property type="evidence" value="ECO:0007669"/>
    <property type="project" value="UniProtKB-KW"/>
</dbReference>
<dbReference type="GO" id="GO:0019752">
    <property type="term" value="P:carboxylic acid metabolic process"/>
    <property type="evidence" value="ECO:0007669"/>
    <property type="project" value="InterPro"/>
</dbReference>
<dbReference type="PRINTS" id="PR00800">
    <property type="entry name" value="YHDCRBOXLASE"/>
</dbReference>
<evidence type="ECO:0000256" key="6">
    <source>
        <dbReference type="PIRSR" id="PIRSR602129-50"/>
    </source>
</evidence>
<accession>A0A7L5BWS0</accession>
<evidence type="ECO:0000256" key="3">
    <source>
        <dbReference type="ARBA" id="ARBA00022793"/>
    </source>
</evidence>
<dbReference type="PANTHER" id="PTHR11999">
    <property type="entry name" value="GROUP II PYRIDOXAL-5-PHOSPHATE DECARBOXYLASE"/>
    <property type="match status" value="1"/>
</dbReference>
<dbReference type="InterPro" id="IPR002129">
    <property type="entry name" value="PyrdxlP-dep_de-COase"/>
</dbReference>
<dbReference type="InterPro" id="IPR010977">
    <property type="entry name" value="Aromatic_deC"/>
</dbReference>
<keyword evidence="4 6" id="KW-0663">Pyridoxal phosphate</keyword>
<feature type="modified residue" description="N6-(pyridoxal phosphate)lysine" evidence="6">
    <location>
        <position position="294"/>
    </location>
</feature>
<dbReference type="InterPro" id="IPR015421">
    <property type="entry name" value="PyrdxlP-dep_Trfase_major"/>
</dbReference>
<dbReference type="KEGG" id="hdh:G5B40_02020"/>
<dbReference type="InterPro" id="IPR021115">
    <property type="entry name" value="Pyridoxal-P_BS"/>
</dbReference>
<dbReference type="PROSITE" id="PS00392">
    <property type="entry name" value="DDC_GAD_HDC_YDC"/>
    <property type="match status" value="1"/>
</dbReference>
<keyword evidence="5 7" id="KW-0456">Lyase</keyword>
<dbReference type="InterPro" id="IPR015422">
    <property type="entry name" value="PyrdxlP-dep_Trfase_small"/>
</dbReference>
<proteinExistence type="inferred from homology"/>
<dbReference type="SUPFAM" id="SSF53383">
    <property type="entry name" value="PLP-dependent transferases"/>
    <property type="match status" value="1"/>
</dbReference>
<keyword evidence="9" id="KW-1185">Reference proteome</keyword>
<dbReference type="GO" id="GO:0006520">
    <property type="term" value="P:amino acid metabolic process"/>
    <property type="evidence" value="ECO:0007669"/>
    <property type="project" value="InterPro"/>
</dbReference>
<protein>
    <submittedName>
        <fullName evidence="8">Aspartate aminotransferase family protein</fullName>
    </submittedName>
</protein>
<dbReference type="GO" id="GO:0030170">
    <property type="term" value="F:pyridoxal phosphate binding"/>
    <property type="evidence" value="ECO:0007669"/>
    <property type="project" value="InterPro"/>
</dbReference>
<dbReference type="GO" id="GO:0008483">
    <property type="term" value="F:transaminase activity"/>
    <property type="evidence" value="ECO:0007669"/>
    <property type="project" value="UniProtKB-KW"/>
</dbReference>
<dbReference type="GO" id="GO:0005737">
    <property type="term" value="C:cytoplasm"/>
    <property type="evidence" value="ECO:0007669"/>
    <property type="project" value="TreeGrafter"/>
</dbReference>
<evidence type="ECO:0000313" key="9">
    <source>
        <dbReference type="Proteomes" id="UP000503336"/>
    </source>
</evidence>
<evidence type="ECO:0000256" key="7">
    <source>
        <dbReference type="RuleBase" id="RU000382"/>
    </source>
</evidence>
<comment type="cofactor">
    <cofactor evidence="1 6 7">
        <name>pyridoxal 5'-phosphate</name>
        <dbReference type="ChEBI" id="CHEBI:597326"/>
    </cofactor>
</comment>
<dbReference type="Pfam" id="PF00282">
    <property type="entry name" value="Pyridoxal_deC"/>
    <property type="match status" value="1"/>
</dbReference>
<dbReference type="Gene3D" id="3.40.640.10">
    <property type="entry name" value="Type I PLP-dependent aspartate aminotransferase-like (Major domain)"/>
    <property type="match status" value="1"/>
</dbReference>
<evidence type="ECO:0000256" key="2">
    <source>
        <dbReference type="ARBA" id="ARBA00009533"/>
    </source>
</evidence>
<evidence type="ECO:0000256" key="5">
    <source>
        <dbReference type="ARBA" id="ARBA00023239"/>
    </source>
</evidence>
<dbReference type="Gene3D" id="1.20.1340.10">
    <property type="entry name" value="dopa decarboxylase, N-terminal domain"/>
    <property type="match status" value="1"/>
</dbReference>
<evidence type="ECO:0000256" key="4">
    <source>
        <dbReference type="ARBA" id="ARBA00022898"/>
    </source>
</evidence>
<dbReference type="PANTHER" id="PTHR11999:SF70">
    <property type="entry name" value="MIP05841P"/>
    <property type="match status" value="1"/>
</dbReference>
<dbReference type="RefSeq" id="WP_165094399.1">
    <property type="nucleotide sequence ID" value="NZ_CP049056.1"/>
</dbReference>
<evidence type="ECO:0000313" key="8">
    <source>
        <dbReference type="EMBL" id="QIE54324.1"/>
    </source>
</evidence>
<reference evidence="8 9" key="1">
    <citation type="submission" date="2020-02" db="EMBL/GenBank/DDBJ databases">
        <title>complete genome sequence of Rhodobacteraceae bacterium.</title>
        <authorList>
            <person name="Park J."/>
            <person name="Kim Y.-S."/>
            <person name="Kim K.-H."/>
        </authorList>
    </citation>
    <scope>NUCLEOTIDE SEQUENCE [LARGE SCALE GENOMIC DNA]</scope>
    <source>
        <strain evidence="8 9">RR4-56</strain>
    </source>
</reference>
<evidence type="ECO:0000256" key="1">
    <source>
        <dbReference type="ARBA" id="ARBA00001933"/>
    </source>
</evidence>
<keyword evidence="8" id="KW-0032">Aminotransferase</keyword>
<gene>
    <name evidence="8" type="ORF">G5B40_02020</name>
</gene>